<dbReference type="Pfam" id="PF12833">
    <property type="entry name" value="HTH_18"/>
    <property type="match status" value="1"/>
</dbReference>
<keyword evidence="6" id="KW-1185">Reference proteome</keyword>
<keyword evidence="2" id="KW-0238">DNA-binding</keyword>
<name>A0ABT8S5U8_9BURK</name>
<protein>
    <submittedName>
        <fullName evidence="5">AraC family transcriptional regulator</fullName>
    </submittedName>
</protein>
<evidence type="ECO:0000256" key="1">
    <source>
        <dbReference type="ARBA" id="ARBA00023015"/>
    </source>
</evidence>
<dbReference type="EMBL" id="JAUKVY010000013">
    <property type="protein sequence ID" value="MDO1534299.1"/>
    <property type="molecule type" value="Genomic_DNA"/>
</dbReference>
<dbReference type="Gene3D" id="1.10.10.60">
    <property type="entry name" value="Homeodomain-like"/>
    <property type="match status" value="2"/>
</dbReference>
<dbReference type="SMART" id="SM00342">
    <property type="entry name" value="HTH_ARAC"/>
    <property type="match status" value="1"/>
</dbReference>
<proteinExistence type="predicted"/>
<dbReference type="PANTHER" id="PTHR46796:SF14">
    <property type="entry name" value="TRANSCRIPTIONAL REGULATORY PROTEIN"/>
    <property type="match status" value="1"/>
</dbReference>
<dbReference type="PANTHER" id="PTHR46796">
    <property type="entry name" value="HTH-TYPE TRANSCRIPTIONAL ACTIVATOR RHAS-RELATED"/>
    <property type="match status" value="1"/>
</dbReference>
<dbReference type="Proteomes" id="UP001169027">
    <property type="component" value="Unassembled WGS sequence"/>
</dbReference>
<gene>
    <name evidence="5" type="ORF">Q2T77_18580</name>
</gene>
<evidence type="ECO:0000313" key="6">
    <source>
        <dbReference type="Proteomes" id="UP001169027"/>
    </source>
</evidence>
<dbReference type="PROSITE" id="PS01124">
    <property type="entry name" value="HTH_ARAC_FAMILY_2"/>
    <property type="match status" value="1"/>
</dbReference>
<evidence type="ECO:0000256" key="3">
    <source>
        <dbReference type="ARBA" id="ARBA00023163"/>
    </source>
</evidence>
<dbReference type="RefSeq" id="WP_301811810.1">
    <property type="nucleotide sequence ID" value="NZ_JAUJZH010000013.1"/>
</dbReference>
<dbReference type="InterPro" id="IPR050204">
    <property type="entry name" value="AraC_XylS_family_regulators"/>
</dbReference>
<dbReference type="PROSITE" id="PS00041">
    <property type="entry name" value="HTH_ARAC_FAMILY_1"/>
    <property type="match status" value="1"/>
</dbReference>
<keyword evidence="3" id="KW-0804">Transcription</keyword>
<dbReference type="InterPro" id="IPR018062">
    <property type="entry name" value="HTH_AraC-typ_CS"/>
</dbReference>
<sequence length="301" mass="32242">MASLGAAATPFARQLAHQYGLDDVPASRSPGLSLDMASMHHAQPHLFVLDPLPAEDAFVVSVELARAGSRRFFQGNAQTYLGLLEPGAVHISDLAERPSAYVCSPFHSVLFRLPRATMDDFARESGGLAIASLDCTPGVTDPVLAGIAAALLPALERPAEACRLFLDHIALALCAHLASTYGGARRRPATVAGLAPWQERRAKELLSGNLARQVSLAEVAAECALSRGHFSKAFKATTGHSPHAWLIERRIEAARQMLQASTASLSEIAIACGFADQSHLTRVFGARVGSSPAQWRRMRRH</sequence>
<feature type="domain" description="HTH araC/xylS-type" evidence="4">
    <location>
        <begin position="200"/>
        <end position="298"/>
    </location>
</feature>
<reference evidence="5" key="1">
    <citation type="submission" date="2023-06" db="EMBL/GenBank/DDBJ databases">
        <authorList>
            <person name="Jiang Y."/>
            <person name="Liu Q."/>
        </authorList>
    </citation>
    <scope>NUCLEOTIDE SEQUENCE</scope>
    <source>
        <strain evidence="5">CGMCC 1.12090</strain>
    </source>
</reference>
<keyword evidence="1" id="KW-0805">Transcription regulation</keyword>
<dbReference type="SUPFAM" id="SSF46689">
    <property type="entry name" value="Homeodomain-like"/>
    <property type="match status" value="2"/>
</dbReference>
<dbReference type="InterPro" id="IPR018060">
    <property type="entry name" value="HTH_AraC"/>
</dbReference>
<evidence type="ECO:0000259" key="4">
    <source>
        <dbReference type="PROSITE" id="PS01124"/>
    </source>
</evidence>
<comment type="caution">
    <text evidence="5">The sequence shown here is derived from an EMBL/GenBank/DDBJ whole genome shotgun (WGS) entry which is preliminary data.</text>
</comment>
<dbReference type="InterPro" id="IPR009057">
    <property type="entry name" value="Homeodomain-like_sf"/>
</dbReference>
<organism evidence="5 6">
    <name type="scientific">Variovorax ginsengisoli</name>
    <dbReference type="NCBI Taxonomy" id="363844"/>
    <lineage>
        <taxon>Bacteria</taxon>
        <taxon>Pseudomonadati</taxon>
        <taxon>Pseudomonadota</taxon>
        <taxon>Betaproteobacteria</taxon>
        <taxon>Burkholderiales</taxon>
        <taxon>Comamonadaceae</taxon>
        <taxon>Variovorax</taxon>
    </lineage>
</organism>
<evidence type="ECO:0000256" key="2">
    <source>
        <dbReference type="ARBA" id="ARBA00023125"/>
    </source>
</evidence>
<evidence type="ECO:0000313" key="5">
    <source>
        <dbReference type="EMBL" id="MDO1534299.1"/>
    </source>
</evidence>
<accession>A0ABT8S5U8</accession>